<dbReference type="AlphaFoldDB" id="A0A2D3VQB4"/>
<sequence>MTAKHPFFPRHNQNPAPQTQDPPSPIPTPKTNHIRQKSFNIPSLISRYSSSTTPPQSPPHHPSPTPSSKGKEEESPPYTTPHIGEPCTLSSLDHLLTCTHKILTTTPIPEPCARNCHVRVLRPDYAQPRDLDSGFVCFACLTSSTNSNLSGGGEVVVVDIVRKLREACEGLRISRPLWIEGERFRVAVEEVLMGGLGGEKEGAPAEGVLSGKKDDVRVDEERRGSTARKLEFKIPRYSGVVGRMRRMTLGEGLKKD</sequence>
<evidence type="ECO:0000256" key="1">
    <source>
        <dbReference type="SAM" id="MobiDB-lite"/>
    </source>
</evidence>
<dbReference type="RefSeq" id="XP_023632177.1">
    <property type="nucleotide sequence ID" value="XM_023776409.1"/>
</dbReference>
<feature type="region of interest" description="Disordered" evidence="1">
    <location>
        <begin position="1"/>
        <end position="84"/>
    </location>
</feature>
<keyword evidence="3" id="KW-1185">Reference proteome</keyword>
<proteinExistence type="predicted"/>
<dbReference type="GeneID" id="35606213"/>
<feature type="compositionally biased region" description="Polar residues" evidence="1">
    <location>
        <begin position="37"/>
        <end position="48"/>
    </location>
</feature>
<accession>A0A2D3VQB4</accession>
<protein>
    <submittedName>
        <fullName evidence="2">Uncharacterized protein</fullName>
    </submittedName>
</protein>
<dbReference type="EMBL" id="FJUY01000027">
    <property type="protein sequence ID" value="CZT25454.1"/>
    <property type="molecule type" value="Genomic_DNA"/>
</dbReference>
<organism evidence="2 3">
    <name type="scientific">Ramularia collo-cygni</name>
    <dbReference type="NCBI Taxonomy" id="112498"/>
    <lineage>
        <taxon>Eukaryota</taxon>
        <taxon>Fungi</taxon>
        <taxon>Dikarya</taxon>
        <taxon>Ascomycota</taxon>
        <taxon>Pezizomycotina</taxon>
        <taxon>Dothideomycetes</taxon>
        <taxon>Dothideomycetidae</taxon>
        <taxon>Mycosphaerellales</taxon>
        <taxon>Mycosphaerellaceae</taxon>
        <taxon>Ramularia</taxon>
    </lineage>
</organism>
<evidence type="ECO:0000313" key="3">
    <source>
        <dbReference type="Proteomes" id="UP000225277"/>
    </source>
</evidence>
<dbReference type="Proteomes" id="UP000225277">
    <property type="component" value="Unassembled WGS sequence"/>
</dbReference>
<feature type="compositionally biased region" description="Pro residues" evidence="1">
    <location>
        <begin position="55"/>
        <end position="65"/>
    </location>
</feature>
<reference evidence="2 3" key="1">
    <citation type="submission" date="2016-03" db="EMBL/GenBank/DDBJ databases">
        <authorList>
            <person name="Ploux O."/>
        </authorList>
    </citation>
    <scope>NUCLEOTIDE SEQUENCE [LARGE SCALE GENOMIC DNA]</scope>
    <source>
        <strain evidence="2 3">URUG2</strain>
    </source>
</reference>
<name>A0A2D3VQB4_9PEZI</name>
<feature type="compositionally biased region" description="Basic and acidic residues" evidence="1">
    <location>
        <begin position="211"/>
        <end position="225"/>
    </location>
</feature>
<feature type="region of interest" description="Disordered" evidence="1">
    <location>
        <begin position="203"/>
        <end position="225"/>
    </location>
</feature>
<gene>
    <name evidence="2" type="ORF">RCC_11186</name>
</gene>
<evidence type="ECO:0000313" key="2">
    <source>
        <dbReference type="EMBL" id="CZT25454.1"/>
    </source>
</evidence>
<dbReference type="OrthoDB" id="3640311at2759"/>